<feature type="domain" description="LysR substrate-binding" evidence="1">
    <location>
        <begin position="2"/>
        <end position="101"/>
    </location>
</feature>
<name>A0ABS7CKH9_9BACL</name>
<evidence type="ECO:0000313" key="2">
    <source>
        <dbReference type="EMBL" id="MBW7461437.1"/>
    </source>
</evidence>
<dbReference type="SUPFAM" id="SSF53850">
    <property type="entry name" value="Periplasmic binding protein-like II"/>
    <property type="match status" value="1"/>
</dbReference>
<feature type="non-terminal residue" evidence="2">
    <location>
        <position position="1"/>
    </location>
</feature>
<keyword evidence="3" id="KW-1185">Reference proteome</keyword>
<dbReference type="InterPro" id="IPR005119">
    <property type="entry name" value="LysR_subst-bd"/>
</dbReference>
<comment type="caution">
    <text evidence="2">The sequence shown here is derived from an EMBL/GenBank/DDBJ whole genome shotgun (WGS) entry which is preliminary data.</text>
</comment>
<evidence type="ECO:0000259" key="1">
    <source>
        <dbReference type="Pfam" id="PF03466"/>
    </source>
</evidence>
<dbReference type="Pfam" id="PF03466">
    <property type="entry name" value="LysR_substrate"/>
    <property type="match status" value="1"/>
</dbReference>
<dbReference type="EMBL" id="JAHZIK010002953">
    <property type="protein sequence ID" value="MBW7461437.1"/>
    <property type="molecule type" value="Genomic_DNA"/>
</dbReference>
<evidence type="ECO:0000313" key="3">
    <source>
        <dbReference type="Proteomes" id="UP001519887"/>
    </source>
</evidence>
<proteinExistence type="predicted"/>
<dbReference type="Gene3D" id="3.40.190.10">
    <property type="entry name" value="Periplasmic binding protein-like II"/>
    <property type="match status" value="2"/>
</dbReference>
<sequence length="121" mass="13142">VIRPEDIRGHRLLITSIGCPYRRKLEIALQESGTTAIDMMEIGSMAALKYYVEQGLGIALVPRIALNPSPAGTTIRSLDSPITDMTCGIVCRAPDYPLKQAGARVFHFLKTELQEPTGSSA</sequence>
<dbReference type="Proteomes" id="UP001519887">
    <property type="component" value="Unassembled WGS sequence"/>
</dbReference>
<reference evidence="2 3" key="1">
    <citation type="submission" date="2021-07" db="EMBL/GenBank/DDBJ databases">
        <title>Paenibacillus radiodurans sp. nov., isolated from the southeastern edge of Tengger Desert.</title>
        <authorList>
            <person name="Zhang G."/>
        </authorList>
    </citation>
    <scope>NUCLEOTIDE SEQUENCE [LARGE SCALE GENOMIC DNA]</scope>
    <source>
        <strain evidence="2 3">CCM 7311</strain>
    </source>
</reference>
<organism evidence="2 3">
    <name type="scientific">Paenibacillus sepulcri</name>
    <dbReference type="NCBI Taxonomy" id="359917"/>
    <lineage>
        <taxon>Bacteria</taxon>
        <taxon>Bacillati</taxon>
        <taxon>Bacillota</taxon>
        <taxon>Bacilli</taxon>
        <taxon>Bacillales</taxon>
        <taxon>Paenibacillaceae</taxon>
        <taxon>Paenibacillus</taxon>
    </lineage>
</organism>
<accession>A0ABS7CKH9</accession>
<protein>
    <submittedName>
        <fullName evidence="2">LysR family transcriptional regulator</fullName>
    </submittedName>
</protein>
<gene>
    <name evidence="2" type="ORF">K0U00_46015</name>
</gene>